<dbReference type="GO" id="GO:0046872">
    <property type="term" value="F:metal ion binding"/>
    <property type="evidence" value="ECO:0007669"/>
    <property type="project" value="UniProtKB-KW"/>
</dbReference>
<keyword evidence="4 7" id="KW-0732">Signal</keyword>
<evidence type="ECO:0000259" key="8">
    <source>
        <dbReference type="Pfam" id="PF04389"/>
    </source>
</evidence>
<dbReference type="InterPro" id="IPR046450">
    <property type="entry name" value="PA_dom_sf"/>
</dbReference>
<keyword evidence="3" id="KW-0479">Metal-binding</keyword>
<dbReference type="GO" id="GO:0008235">
    <property type="term" value="F:metalloexopeptidase activity"/>
    <property type="evidence" value="ECO:0007669"/>
    <property type="project" value="InterPro"/>
</dbReference>
<dbReference type="PANTHER" id="PTHR12147">
    <property type="entry name" value="METALLOPEPTIDASE M28 FAMILY MEMBER"/>
    <property type="match status" value="1"/>
</dbReference>
<dbReference type="PANTHER" id="PTHR12147:SF56">
    <property type="entry name" value="AMINOPEPTIDASE YDR415C-RELATED"/>
    <property type="match status" value="1"/>
</dbReference>
<dbReference type="Gene3D" id="3.50.30.30">
    <property type="match status" value="1"/>
</dbReference>
<evidence type="ECO:0000256" key="1">
    <source>
        <dbReference type="ARBA" id="ARBA00022438"/>
    </source>
</evidence>
<dbReference type="Pfam" id="PF04389">
    <property type="entry name" value="Peptidase_M28"/>
    <property type="match status" value="1"/>
</dbReference>
<dbReference type="SUPFAM" id="SSF52025">
    <property type="entry name" value="PA domain"/>
    <property type="match status" value="1"/>
</dbReference>
<feature type="domain" description="Peptidase M28" evidence="8">
    <location>
        <begin position="295"/>
        <end position="501"/>
    </location>
</feature>
<gene>
    <name evidence="9" type="ORF">DJ019_18885</name>
</gene>
<dbReference type="OrthoDB" id="9778250at2"/>
<evidence type="ECO:0000256" key="7">
    <source>
        <dbReference type="SAM" id="SignalP"/>
    </source>
</evidence>
<dbReference type="Proteomes" id="UP000249524">
    <property type="component" value="Unassembled WGS sequence"/>
</dbReference>
<evidence type="ECO:0000313" key="10">
    <source>
        <dbReference type="Proteomes" id="UP000249524"/>
    </source>
</evidence>
<proteinExistence type="predicted"/>
<evidence type="ECO:0000313" key="9">
    <source>
        <dbReference type="EMBL" id="RAK62559.1"/>
    </source>
</evidence>
<reference evidence="9 10" key="1">
    <citation type="submission" date="2018-05" db="EMBL/GenBank/DDBJ databases">
        <authorList>
            <person name="Lanie J.A."/>
            <person name="Ng W.-L."/>
            <person name="Kazmierczak K.M."/>
            <person name="Andrzejewski T.M."/>
            <person name="Davidsen T.M."/>
            <person name="Wayne K.J."/>
            <person name="Tettelin H."/>
            <person name="Glass J.I."/>
            <person name="Rusch D."/>
            <person name="Podicherti R."/>
            <person name="Tsui H.-C.T."/>
            <person name="Winkler M.E."/>
        </authorList>
    </citation>
    <scope>NUCLEOTIDE SEQUENCE [LARGE SCALE GENOMIC DNA]</scope>
    <source>
        <strain evidence="9 10">BUT-10</strain>
    </source>
</reference>
<feature type="chain" id="PRO_5016422637" evidence="7">
    <location>
        <begin position="20"/>
        <end position="548"/>
    </location>
</feature>
<protein>
    <submittedName>
        <fullName evidence="9">Peptidase M20</fullName>
    </submittedName>
</protein>
<dbReference type="AlphaFoldDB" id="A0A328B6P9"/>
<feature type="signal peptide" evidence="7">
    <location>
        <begin position="1"/>
        <end position="19"/>
    </location>
</feature>
<evidence type="ECO:0000256" key="5">
    <source>
        <dbReference type="ARBA" id="ARBA00022801"/>
    </source>
</evidence>
<dbReference type="InterPro" id="IPR045175">
    <property type="entry name" value="M28_fam"/>
</dbReference>
<evidence type="ECO:0000256" key="2">
    <source>
        <dbReference type="ARBA" id="ARBA00022670"/>
    </source>
</evidence>
<dbReference type="EMBL" id="QFYS01000011">
    <property type="protein sequence ID" value="RAK62559.1"/>
    <property type="molecule type" value="Genomic_DNA"/>
</dbReference>
<evidence type="ECO:0000256" key="6">
    <source>
        <dbReference type="ARBA" id="ARBA00022833"/>
    </source>
</evidence>
<sequence>MLRSLLIASLALSATPAFAQEISAQRLSDMTRELASDAYVGRAPGGPGEQKTIDFIVREFQALGLEPAGDNGGWTQAAPLWRFQTQPGGTFSVTAGGVSRSLQTQSDIRVETQRPVETVTIRAAPLVFVGYGVTAPERAWDDFKGVDLKGKIAVVLINDPDFEAQPGDAVAGKFGGRAATYYARWSYKYEEAARRGALGMLIVHETAGAAYGWSTVVAANGESYDVVREDPAKDKLLLQGWIQRDLAVELFRQSGLDFESEKARARTAAFRPVALEGASFSADYRNGFTRLESRNVLAKITGAKRPDESILYAAHWDGYGVGPADAAGVTIRPGAVDDAVGVAGVIETARAFKAGPTPDRSILFAAWTAEERGLLGSEFYAQRNAADLPRMVANYTYDVLQTAGPARDVVLVGSGQNELEAHLAAVAARHGRTITPDPKPERALFYRADHFSVAKRGVPTVLFMGMSGGADLVDGGRAAGEKWVEDYTARCYHQTCDRWEPTQDYRGAAADVRLAFEAGRELANPDRWPGWNAGSEFKPVREAAAARR</sequence>
<dbReference type="Gene3D" id="3.40.630.10">
    <property type="entry name" value="Zn peptidases"/>
    <property type="match status" value="1"/>
</dbReference>
<evidence type="ECO:0000256" key="4">
    <source>
        <dbReference type="ARBA" id="ARBA00022729"/>
    </source>
</evidence>
<dbReference type="RefSeq" id="WP_111278124.1">
    <property type="nucleotide sequence ID" value="NZ_QFYS01000011.1"/>
</dbReference>
<keyword evidence="1" id="KW-0031">Aminopeptidase</keyword>
<keyword evidence="2" id="KW-0645">Protease</keyword>
<name>A0A328B6P9_9CAUL</name>
<comment type="caution">
    <text evidence="9">The sequence shown here is derived from an EMBL/GenBank/DDBJ whole genome shotgun (WGS) entry which is preliminary data.</text>
</comment>
<keyword evidence="5" id="KW-0378">Hydrolase</keyword>
<evidence type="ECO:0000256" key="3">
    <source>
        <dbReference type="ARBA" id="ARBA00022723"/>
    </source>
</evidence>
<accession>A0A328B6P9</accession>
<dbReference type="InterPro" id="IPR007484">
    <property type="entry name" value="Peptidase_M28"/>
</dbReference>
<dbReference type="CDD" id="cd04821">
    <property type="entry name" value="PA_M28_1_2"/>
    <property type="match status" value="1"/>
</dbReference>
<dbReference type="SUPFAM" id="SSF53187">
    <property type="entry name" value="Zn-dependent exopeptidases"/>
    <property type="match status" value="1"/>
</dbReference>
<organism evidence="9 10">
    <name type="scientific">Phenylobacterium kunshanense</name>
    <dbReference type="NCBI Taxonomy" id="1445034"/>
    <lineage>
        <taxon>Bacteria</taxon>
        <taxon>Pseudomonadati</taxon>
        <taxon>Pseudomonadota</taxon>
        <taxon>Alphaproteobacteria</taxon>
        <taxon>Caulobacterales</taxon>
        <taxon>Caulobacteraceae</taxon>
        <taxon>Phenylobacterium</taxon>
    </lineage>
</organism>
<dbReference type="GO" id="GO:0004177">
    <property type="term" value="F:aminopeptidase activity"/>
    <property type="evidence" value="ECO:0007669"/>
    <property type="project" value="UniProtKB-KW"/>
</dbReference>
<keyword evidence="6" id="KW-0862">Zinc</keyword>
<dbReference type="GO" id="GO:0006508">
    <property type="term" value="P:proteolysis"/>
    <property type="evidence" value="ECO:0007669"/>
    <property type="project" value="UniProtKB-KW"/>
</dbReference>
<keyword evidence="10" id="KW-1185">Reference proteome</keyword>